<evidence type="ECO:0000313" key="2">
    <source>
        <dbReference type="EMBL" id="KAJ5351082.1"/>
    </source>
</evidence>
<gene>
    <name evidence="2" type="ORF">N7452_000056</name>
</gene>
<feature type="compositionally biased region" description="Basic and acidic residues" evidence="1">
    <location>
        <begin position="50"/>
        <end position="77"/>
    </location>
</feature>
<feature type="compositionally biased region" description="Polar residues" evidence="1">
    <location>
        <begin position="716"/>
        <end position="725"/>
    </location>
</feature>
<dbReference type="Proteomes" id="UP001147695">
    <property type="component" value="Unassembled WGS sequence"/>
</dbReference>
<feature type="region of interest" description="Disordered" evidence="1">
    <location>
        <begin position="711"/>
        <end position="769"/>
    </location>
</feature>
<feature type="compositionally biased region" description="Polar residues" evidence="1">
    <location>
        <begin position="79"/>
        <end position="100"/>
    </location>
</feature>
<organism evidence="2 3">
    <name type="scientific">Penicillium brevicompactum</name>
    <dbReference type="NCBI Taxonomy" id="5074"/>
    <lineage>
        <taxon>Eukaryota</taxon>
        <taxon>Fungi</taxon>
        <taxon>Dikarya</taxon>
        <taxon>Ascomycota</taxon>
        <taxon>Pezizomycotina</taxon>
        <taxon>Eurotiomycetes</taxon>
        <taxon>Eurotiomycetidae</taxon>
        <taxon>Eurotiales</taxon>
        <taxon>Aspergillaceae</taxon>
        <taxon>Penicillium</taxon>
    </lineage>
</organism>
<sequence>MLLRRIQNYHACRQRGSHTSDDTKSATEAAVIQRVFSVSTLTSPHELQDAYDQIHDGKSVSDYVRDDDWDKPRDARRPASQTRQTSLQYSATNSGISSAMDSFPDAGFGGDLGEYQTRKSRDYTKDEQRLKRATGQHSPVFSKAQVGRDPSRADNWRRRQEAQIEAENHVSEDDGNLGPSGPSPNLPSGWGHRAGHRQEWERKVSPPTNLEQQERPYSRLSGTITAAPDSSSRPMHTSRSPARSKLQARSVLEERPGTANINKLGTQQGLGIKEAAPKTDAMPLDGEQIPHSPITIYKNSTFTRPSPSKRDSRDLLRSLSRSENHKADEVQTPEPPKLFERKIYDKTPRVTGAWIDTPMTQRVAEKIELPEDLTKDIVLPRSPREPNDAKPPAQQTNIAPKLDEPKPVQHVAPESPPTMQPAVASRPPLPRPHLPKSALETVIEDASSGKEIDIGDDTIESLQAIMDGPSEIKIKEEDEDSDEAYEKAVLASFEQAASKETNSVDFDSLNLKLNSLMKHINDVKKGLDGLEGHVTRDVAMSSKPRSPAKASISTDVHAGKPCKGCGTCSDGRVYAAIRLPRLFERDPQSRRLKLTRLFWFIVIPLCWWVIECLMSDQFSYSDISEPCDGYCLQPDAPVYPWVTVTMLWRWSHLSIICTPILTIIIAFSRLVTQLLGFSDGYADDLTEINNMIGEIRINGTPVAFPWLSAPTPANIEPQTPQPSSVRQSPQYQQPEQRPEYAWPPPDAYTPHWGSDLPAGDEAMDADEFI</sequence>
<reference evidence="2" key="1">
    <citation type="submission" date="2022-12" db="EMBL/GenBank/DDBJ databases">
        <authorList>
            <person name="Petersen C."/>
        </authorList>
    </citation>
    <scope>NUCLEOTIDE SEQUENCE</scope>
    <source>
        <strain evidence="2">IBT 35673</strain>
    </source>
</reference>
<feature type="compositionally biased region" description="Polar residues" evidence="1">
    <location>
        <begin position="259"/>
        <end position="269"/>
    </location>
</feature>
<accession>A0A9W9QZN7</accession>
<proteinExistence type="predicted"/>
<dbReference type="AlphaFoldDB" id="A0A9W9QZN7"/>
<name>A0A9W9QZN7_PENBR</name>
<feature type="compositionally biased region" description="Basic and acidic residues" evidence="1">
    <location>
        <begin position="149"/>
        <end position="172"/>
    </location>
</feature>
<comment type="caution">
    <text evidence="2">The sequence shown here is derived from an EMBL/GenBank/DDBJ whole genome shotgun (WGS) entry which is preliminary data.</text>
</comment>
<feature type="compositionally biased region" description="Polar residues" evidence="1">
    <location>
        <begin position="297"/>
        <end position="306"/>
    </location>
</feature>
<feature type="compositionally biased region" description="Basic and acidic residues" evidence="1">
    <location>
        <begin position="308"/>
        <end position="329"/>
    </location>
</feature>
<feature type="compositionally biased region" description="Polar residues" evidence="1">
    <location>
        <begin position="220"/>
        <end position="241"/>
    </location>
</feature>
<evidence type="ECO:0000256" key="1">
    <source>
        <dbReference type="SAM" id="MobiDB-lite"/>
    </source>
</evidence>
<evidence type="ECO:0000313" key="3">
    <source>
        <dbReference type="Proteomes" id="UP001147695"/>
    </source>
</evidence>
<protein>
    <submittedName>
        <fullName evidence="2">Uncharacterized protein</fullName>
    </submittedName>
</protein>
<dbReference type="EMBL" id="JAPZBQ010000001">
    <property type="protein sequence ID" value="KAJ5351082.1"/>
    <property type="molecule type" value="Genomic_DNA"/>
</dbReference>
<feature type="compositionally biased region" description="Basic and acidic residues" evidence="1">
    <location>
        <begin position="116"/>
        <end position="130"/>
    </location>
</feature>
<feature type="compositionally biased region" description="Low complexity" evidence="1">
    <location>
        <begin position="726"/>
        <end position="735"/>
    </location>
</feature>
<feature type="region of interest" description="Disordered" evidence="1">
    <location>
        <begin position="50"/>
        <end position="335"/>
    </location>
</feature>
<feature type="region of interest" description="Disordered" evidence="1">
    <location>
        <begin position="374"/>
        <end position="435"/>
    </location>
</feature>
<reference evidence="2" key="2">
    <citation type="journal article" date="2023" name="IMA Fungus">
        <title>Comparative genomic study of the Penicillium genus elucidates a diverse pangenome and 15 lateral gene transfer events.</title>
        <authorList>
            <person name="Petersen C."/>
            <person name="Sorensen T."/>
            <person name="Nielsen M.R."/>
            <person name="Sondergaard T.E."/>
            <person name="Sorensen J.L."/>
            <person name="Fitzpatrick D.A."/>
            <person name="Frisvad J.C."/>
            <person name="Nielsen K.L."/>
        </authorList>
    </citation>
    <scope>NUCLEOTIDE SEQUENCE</scope>
    <source>
        <strain evidence="2">IBT 35673</strain>
    </source>
</reference>